<keyword evidence="3" id="KW-0808">Transferase</keyword>
<dbReference type="GO" id="GO:0003962">
    <property type="term" value="F:cystathionine gamma-synthase activity"/>
    <property type="evidence" value="ECO:0007669"/>
    <property type="project" value="UniProtKB-EC"/>
</dbReference>
<dbReference type="Gene3D" id="3.90.1150.10">
    <property type="entry name" value="Aspartate Aminotransferase, domain 1"/>
    <property type="match status" value="1"/>
</dbReference>
<dbReference type="GO" id="GO:0030170">
    <property type="term" value="F:pyridoxal phosphate binding"/>
    <property type="evidence" value="ECO:0007669"/>
    <property type="project" value="InterPro"/>
</dbReference>
<feature type="region of interest" description="Disordered" evidence="12">
    <location>
        <begin position="187"/>
        <end position="251"/>
    </location>
</feature>
<evidence type="ECO:0000256" key="11">
    <source>
        <dbReference type="ARBA" id="ARBA00083849"/>
    </source>
</evidence>
<evidence type="ECO:0000256" key="10">
    <source>
        <dbReference type="ARBA" id="ARBA00066530"/>
    </source>
</evidence>
<name>A0A2V5HQG5_9EURO</name>
<evidence type="ECO:0000256" key="3">
    <source>
        <dbReference type="ARBA" id="ARBA00022679"/>
    </source>
</evidence>
<feature type="compositionally biased region" description="Polar residues" evidence="12">
    <location>
        <begin position="187"/>
        <end position="200"/>
    </location>
</feature>
<organism evidence="13 14">
    <name type="scientific">Aspergillus indologenus CBS 114.80</name>
    <dbReference type="NCBI Taxonomy" id="1450541"/>
    <lineage>
        <taxon>Eukaryota</taxon>
        <taxon>Fungi</taxon>
        <taxon>Dikarya</taxon>
        <taxon>Ascomycota</taxon>
        <taxon>Pezizomycotina</taxon>
        <taxon>Eurotiomycetes</taxon>
        <taxon>Eurotiomycetidae</taxon>
        <taxon>Eurotiales</taxon>
        <taxon>Aspergillaceae</taxon>
        <taxon>Aspergillus</taxon>
        <taxon>Aspergillus subgen. Circumdati</taxon>
    </lineage>
</organism>
<dbReference type="EC" id="2.5.1.48" evidence="10"/>
<keyword evidence="5" id="KW-0486">Methionine biosynthesis</keyword>
<comment type="pathway">
    <text evidence="8">Amino-acid biosynthesis; L-methionine biosynthesis via de novo pathway; L-cystathionine from O-succinyl-L-homoserine: step 1/1.</text>
</comment>
<dbReference type="SUPFAM" id="SSF53383">
    <property type="entry name" value="PLP-dependent transferases"/>
    <property type="match status" value="1"/>
</dbReference>
<proteinExistence type="inferred from homology"/>
<evidence type="ECO:0000256" key="4">
    <source>
        <dbReference type="ARBA" id="ARBA00022898"/>
    </source>
</evidence>
<comment type="function">
    <text evidence="7">Catalyzes the formation of L-cystathionine from O-succinyl-L-homoserine (OSHS) and L-cysteine, via a gamma-replacement reaction. In the absence of thiol, catalyzes gamma-elimination to form 2-oxobutanoate, succinate and ammonia.</text>
</comment>
<evidence type="ECO:0000256" key="1">
    <source>
        <dbReference type="ARBA" id="ARBA00001933"/>
    </source>
</evidence>
<dbReference type="EMBL" id="KZ825590">
    <property type="protein sequence ID" value="PYI26639.1"/>
    <property type="molecule type" value="Genomic_DNA"/>
</dbReference>
<keyword evidence="4" id="KW-0663">Pyridoxal phosphate</keyword>
<evidence type="ECO:0000256" key="7">
    <source>
        <dbReference type="ARBA" id="ARBA00058439"/>
    </source>
</evidence>
<dbReference type="Proteomes" id="UP000248817">
    <property type="component" value="Unassembled WGS sequence"/>
</dbReference>
<dbReference type="InterPro" id="IPR051750">
    <property type="entry name" value="Trans-sulfuration_enzymes"/>
</dbReference>
<dbReference type="AlphaFoldDB" id="A0A2V5HQG5"/>
<evidence type="ECO:0000256" key="12">
    <source>
        <dbReference type="SAM" id="MobiDB-lite"/>
    </source>
</evidence>
<dbReference type="PANTHER" id="PTHR42699:SF1">
    <property type="entry name" value="CYSTATHIONINE GAMMA-SYNTHASE-RELATED"/>
    <property type="match status" value="1"/>
</dbReference>
<dbReference type="InterPro" id="IPR015424">
    <property type="entry name" value="PyrdxlP-dep_Trfase"/>
</dbReference>
<dbReference type="Pfam" id="PF01053">
    <property type="entry name" value="Cys_Met_Meta_PP"/>
    <property type="match status" value="1"/>
</dbReference>
<dbReference type="Gene3D" id="3.40.640.10">
    <property type="entry name" value="Type I PLP-dependent aspartate aminotransferase-like (Major domain)"/>
    <property type="match status" value="1"/>
</dbReference>
<dbReference type="InterPro" id="IPR015421">
    <property type="entry name" value="PyrdxlP-dep_Trfase_major"/>
</dbReference>
<keyword evidence="14" id="KW-1185">Reference proteome</keyword>
<evidence type="ECO:0000256" key="5">
    <source>
        <dbReference type="ARBA" id="ARBA00023167"/>
    </source>
</evidence>
<accession>A0A2V5HQG5</accession>
<reference evidence="13 14" key="1">
    <citation type="submission" date="2018-02" db="EMBL/GenBank/DDBJ databases">
        <title>The genomes of Aspergillus section Nigri reveals drivers in fungal speciation.</title>
        <authorList>
            <consortium name="DOE Joint Genome Institute"/>
            <person name="Vesth T.C."/>
            <person name="Nybo J."/>
            <person name="Theobald S."/>
            <person name="Brandl J."/>
            <person name="Frisvad J.C."/>
            <person name="Nielsen K.F."/>
            <person name="Lyhne E.K."/>
            <person name="Kogle M.E."/>
            <person name="Kuo A."/>
            <person name="Riley R."/>
            <person name="Clum A."/>
            <person name="Nolan M."/>
            <person name="Lipzen A."/>
            <person name="Salamov A."/>
            <person name="Henrissat B."/>
            <person name="Wiebenga A."/>
            <person name="De vries R.P."/>
            <person name="Grigoriev I.V."/>
            <person name="Mortensen U.H."/>
            <person name="Andersen M.R."/>
            <person name="Baker S.E."/>
        </authorList>
    </citation>
    <scope>NUCLEOTIDE SEQUENCE [LARGE SCALE GENOMIC DNA]</scope>
    <source>
        <strain evidence="13 14">CBS 114.80</strain>
    </source>
</reference>
<feature type="compositionally biased region" description="Basic and acidic residues" evidence="12">
    <location>
        <begin position="210"/>
        <end position="231"/>
    </location>
</feature>
<comment type="cofactor">
    <cofactor evidence="1">
        <name>pyridoxal 5'-phosphate</name>
        <dbReference type="ChEBI" id="CHEBI:597326"/>
    </cofactor>
</comment>
<comment type="catalytic activity">
    <reaction evidence="6">
        <text>O-succinyl-L-homoserine + L-cysteine = L,L-cystathionine + succinate + H(+)</text>
        <dbReference type="Rhea" id="RHEA:20397"/>
        <dbReference type="ChEBI" id="CHEBI:15378"/>
        <dbReference type="ChEBI" id="CHEBI:30031"/>
        <dbReference type="ChEBI" id="CHEBI:35235"/>
        <dbReference type="ChEBI" id="CHEBI:57661"/>
        <dbReference type="ChEBI" id="CHEBI:58161"/>
        <dbReference type="EC" id="2.5.1.48"/>
    </reaction>
</comment>
<evidence type="ECO:0000313" key="14">
    <source>
        <dbReference type="Proteomes" id="UP000248817"/>
    </source>
</evidence>
<keyword evidence="2" id="KW-0028">Amino-acid biosynthesis</keyword>
<evidence type="ECO:0000256" key="9">
    <source>
        <dbReference type="ARBA" id="ARBA00061376"/>
    </source>
</evidence>
<dbReference type="InterPro" id="IPR000277">
    <property type="entry name" value="Cys/Met-Metab_PyrdxlP-dep_enz"/>
</dbReference>
<evidence type="ECO:0000256" key="2">
    <source>
        <dbReference type="ARBA" id="ARBA00022605"/>
    </source>
</evidence>
<dbReference type="FunFam" id="3.40.640.10:FF:000111">
    <property type="entry name" value="Cystathionine gamma-synthase"/>
    <property type="match status" value="1"/>
</dbReference>
<gene>
    <name evidence="13" type="ORF">BP00DRAFT_430169</name>
</gene>
<dbReference type="InterPro" id="IPR015422">
    <property type="entry name" value="PyrdxlP-dep_Trfase_small"/>
</dbReference>
<dbReference type="FunFam" id="3.90.1150.10:FF:000063">
    <property type="entry name" value="Probable cystathionine gamma-synthase"/>
    <property type="match status" value="1"/>
</dbReference>
<evidence type="ECO:0000256" key="8">
    <source>
        <dbReference type="ARBA" id="ARBA00060510"/>
    </source>
</evidence>
<sequence length="639" mass="71198">MSSNIELGGSIPSLTAHAVSVSLPTWTDNVDYEEGAKRVMDKISNGYPRFYIHDLIAIFADDIVTRCCSEGTRSGNQKAMLFPSRKAAERCRDFIVNTTKTEPAKVGLAANVKIIDLCLDNKSSATHLIAIAKKASPSVSAVIFHKDLFPIAKQYWQHSGDGISSRQAEFCHALFEEGMLVMDSATTAPASQTQQHSQPIVNHKRGPKRYQRDPITDHRRTSPEAENKVITESEETGLDDKHNAAADSRESTQFLEERFGRNLDLSFVNNARIAIRRRLAGYLVEEVDLTSTAAVKQPNPQPNSRGVTGLSEDDVYLYPCGMNAIFNTHRMLLAVRGQRKSISFGFPYVDTLKILQKFGPGCLFYGHGSSDELDDLEARLQAGERYLAFFCEFPGNPMLKSPDLRRIRQLADKYDFAVVVDETIGNSVNVQLLPHADVVVNSLTKVFSGDCNVMGGSAILNPQSRYYLPLKRAFDADFEENNYWVEDVLFMERNSRDFVARIRRINDNAEAICQILQAHPLIKDVYYPKYSPTKRFYDECRTPTGGYGGLLSFTFHRKEHAAAFFDRIETAKGPSLGTNFTLTSPYVLLAHYWELEWAAGFGVPADLLRVSVGVENVEDLKARFAVALEAAEAIGSGSV</sequence>
<dbReference type="GO" id="GO:0019346">
    <property type="term" value="P:transsulfuration"/>
    <property type="evidence" value="ECO:0007669"/>
    <property type="project" value="InterPro"/>
</dbReference>
<dbReference type="GO" id="GO:0009086">
    <property type="term" value="P:methionine biosynthetic process"/>
    <property type="evidence" value="ECO:0007669"/>
    <property type="project" value="UniProtKB-KW"/>
</dbReference>
<feature type="compositionally biased region" description="Basic and acidic residues" evidence="12">
    <location>
        <begin position="238"/>
        <end position="251"/>
    </location>
</feature>
<evidence type="ECO:0000256" key="6">
    <source>
        <dbReference type="ARBA" id="ARBA00051441"/>
    </source>
</evidence>
<dbReference type="PANTHER" id="PTHR42699">
    <property type="match status" value="1"/>
</dbReference>
<comment type="similarity">
    <text evidence="9">Belongs to the trans-sulfuration enzymes family. MET7 subfamily.</text>
</comment>
<protein>
    <recommendedName>
        <fullName evidence="10">cystathionine gamma-synthase</fullName>
        <ecNumber evidence="10">2.5.1.48</ecNumber>
    </recommendedName>
    <alternativeName>
        <fullName evidence="11">O-succinylhomoserine (thiol)-lyase</fullName>
    </alternativeName>
</protein>
<evidence type="ECO:0000313" key="13">
    <source>
        <dbReference type="EMBL" id="PYI26639.1"/>
    </source>
</evidence>